<sequence>MRMFSRSAMTAGAAGQDMETGVDTDLGIVRAGMAVLIVRDLAIGMDTAVIGTTVMAIVAAMTGGGIRSQLSALAQSSVVRSQLRHPHRSIARLLTVTATRMSSGVIIVIGPIGLPTTLSSRITVLVSSVIRHTDSGNLLNSMKPPFMGGFVFVD</sequence>
<name>A0A1J6HED9_9HYPH</name>
<dbReference type="EMBL" id="MOEC01000042">
    <property type="protein sequence ID" value="OIS90731.1"/>
    <property type="molecule type" value="Genomic_DNA"/>
</dbReference>
<evidence type="ECO:0000313" key="2">
    <source>
        <dbReference type="Proteomes" id="UP000182985"/>
    </source>
</evidence>
<keyword evidence="2" id="KW-1185">Reference proteome</keyword>
<accession>A0A1J6HED9</accession>
<comment type="caution">
    <text evidence="1">The sequence shown here is derived from an EMBL/GenBank/DDBJ whole genome shotgun (WGS) entry which is preliminary data.</text>
</comment>
<protein>
    <submittedName>
        <fullName evidence="1">Uncharacterized protein</fullName>
    </submittedName>
</protein>
<reference evidence="1 2" key="1">
    <citation type="submission" date="2016-10" db="EMBL/GenBank/DDBJ databases">
        <title>The Draft Genome Sequence of the Potato Rhizosphere Bacteria Ochrobactrum sp. IPA7.2.</title>
        <authorList>
            <person name="Gogoleva N.E."/>
            <person name="Khlopko Y.A."/>
            <person name="Burygin G.L."/>
            <person name="Plotnikov A.O."/>
        </authorList>
    </citation>
    <scope>NUCLEOTIDE SEQUENCE [LARGE SCALE GENOMIC DNA]</scope>
    <source>
        <strain evidence="1 2">IPA7.2</strain>
    </source>
</reference>
<organism evidence="1 2">
    <name type="scientific">Brucella cytisi</name>
    <dbReference type="NCBI Taxonomy" id="407152"/>
    <lineage>
        <taxon>Bacteria</taxon>
        <taxon>Pseudomonadati</taxon>
        <taxon>Pseudomonadota</taxon>
        <taxon>Alphaproteobacteria</taxon>
        <taxon>Hyphomicrobiales</taxon>
        <taxon>Brucellaceae</taxon>
        <taxon>Brucella/Ochrobactrum group</taxon>
        <taxon>Brucella</taxon>
    </lineage>
</organism>
<proteinExistence type="predicted"/>
<dbReference type="Proteomes" id="UP000182985">
    <property type="component" value="Unassembled WGS sequence"/>
</dbReference>
<dbReference type="AlphaFoldDB" id="A0A1J6HED9"/>
<evidence type="ECO:0000313" key="1">
    <source>
        <dbReference type="EMBL" id="OIS90731.1"/>
    </source>
</evidence>
<gene>
    <name evidence="1" type="ORF">BLA27_25265</name>
</gene>